<sequence length="237" mass="26440">MLKYLVMAFLAAGLVGCDQFGFREWHWNQKVTLIVETPEGVRTGSSVQSVAWYESPAWARIGDSGGWFSHELYGEAVVVELAPNKYLFALLKTYDDSAANKVFRPEKGRSRSTTTIDLRSEIEAENDSIESSVETRLVPTSAFPKLVTFSDPSDPSTAQEVAAHDLASTFGKGYRLVSIQLTITPEPRTSGHIKKVLGPEFFKLWHTQFEAHFKRVGAFGVYPFAFSNIRYDFIVGG</sequence>
<dbReference type="PROSITE" id="PS51257">
    <property type="entry name" value="PROKAR_LIPOPROTEIN"/>
    <property type="match status" value="1"/>
</dbReference>
<protein>
    <recommendedName>
        <fullName evidence="3">Lipoprotein</fullName>
    </recommendedName>
</protein>
<accession>A0A060I939</accession>
<evidence type="ECO:0000313" key="1">
    <source>
        <dbReference type="EMBL" id="AIC28096.1"/>
    </source>
</evidence>
<evidence type="ECO:0008006" key="3">
    <source>
        <dbReference type="Google" id="ProtNLM"/>
    </source>
</evidence>
<evidence type="ECO:0000313" key="2">
    <source>
        <dbReference type="Proteomes" id="UP000027180"/>
    </source>
</evidence>
<dbReference type="AlphaFoldDB" id="A0A060I939"/>
<name>A0A060I939_RHIET</name>
<dbReference type="RefSeq" id="WP_038690008.1">
    <property type="nucleotide sequence ID" value="NZ_CP006986.1"/>
</dbReference>
<proteinExistence type="predicted"/>
<organism evidence="1 2">
    <name type="scientific">Rhizobium etli bv. mimosae str. IE4771</name>
    <dbReference type="NCBI Taxonomy" id="1432050"/>
    <lineage>
        <taxon>Bacteria</taxon>
        <taxon>Pseudomonadati</taxon>
        <taxon>Pseudomonadota</taxon>
        <taxon>Alphaproteobacteria</taxon>
        <taxon>Hyphomicrobiales</taxon>
        <taxon>Rhizobiaceae</taxon>
        <taxon>Rhizobium/Agrobacterium group</taxon>
        <taxon>Rhizobium</taxon>
    </lineage>
</organism>
<dbReference type="EMBL" id="CP006986">
    <property type="protein sequence ID" value="AIC28096.1"/>
    <property type="molecule type" value="Genomic_DNA"/>
</dbReference>
<dbReference type="OrthoDB" id="7428686at2"/>
<dbReference type="KEGG" id="rei:IE4771_CH03002"/>
<dbReference type="HOGENOM" id="CLU_100985_0_0_5"/>
<gene>
    <name evidence="1" type="ORF">IE4771_CH03002</name>
</gene>
<reference evidence="1 2" key="1">
    <citation type="submission" date="2013-12" db="EMBL/GenBank/DDBJ databases">
        <title>Complete genome sequence of Rhizobium etli bv. mimosae IE4771.</title>
        <authorList>
            <person name="Bustos P."/>
            <person name="Santamaria R.I."/>
            <person name="Lozano L."/>
            <person name="Ormeno-Orrillo E."/>
            <person name="Rogel M.A."/>
            <person name="Romero D."/>
            <person name="Cevallos M.A."/>
            <person name="Martinez-Romero E."/>
            <person name="Gonzalez V."/>
        </authorList>
    </citation>
    <scope>NUCLEOTIDE SEQUENCE [LARGE SCALE GENOMIC DNA]</scope>
    <source>
        <strain evidence="1 2">IE4771</strain>
    </source>
</reference>
<dbReference type="Proteomes" id="UP000027180">
    <property type="component" value="Chromosome"/>
</dbReference>